<feature type="transmembrane region" description="Helical" evidence="1">
    <location>
        <begin position="110"/>
        <end position="135"/>
    </location>
</feature>
<reference evidence="2" key="1">
    <citation type="submission" date="2015-04" db="UniProtKB">
        <authorList>
            <consortium name="EnsemblPlants"/>
        </authorList>
    </citation>
    <scope>IDENTIFICATION</scope>
</reference>
<evidence type="ECO:0000313" key="3">
    <source>
        <dbReference type="Proteomes" id="UP000026962"/>
    </source>
</evidence>
<protein>
    <submittedName>
        <fullName evidence="2">Uncharacterized protein</fullName>
    </submittedName>
</protein>
<evidence type="ECO:0000313" key="2">
    <source>
        <dbReference type="EnsemblPlants" id="OPUNC05G07950.1"/>
    </source>
</evidence>
<proteinExistence type="predicted"/>
<dbReference type="PANTHER" id="PTHR31645:SF9">
    <property type="entry name" value="METAL-NICOTIANAMINE TRANSPORTER YSL4-RELATED"/>
    <property type="match status" value="1"/>
</dbReference>
<evidence type="ECO:0000256" key="1">
    <source>
        <dbReference type="SAM" id="Phobius"/>
    </source>
</evidence>
<keyword evidence="1" id="KW-0472">Membrane</keyword>
<dbReference type="GO" id="GO:0035673">
    <property type="term" value="F:oligopeptide transmembrane transporter activity"/>
    <property type="evidence" value="ECO:0007669"/>
    <property type="project" value="InterPro"/>
</dbReference>
<reference evidence="2" key="2">
    <citation type="submission" date="2018-05" db="EMBL/GenBank/DDBJ databases">
        <title>OpunRS2 (Oryza punctata Reference Sequence Version 2).</title>
        <authorList>
            <person name="Zhang J."/>
            <person name="Kudrna D."/>
            <person name="Lee S."/>
            <person name="Talag J."/>
            <person name="Welchert J."/>
            <person name="Wing R.A."/>
        </authorList>
    </citation>
    <scope>NUCLEOTIDE SEQUENCE [LARGE SCALE GENOMIC DNA]</scope>
</reference>
<feature type="transmembrane region" description="Helical" evidence="1">
    <location>
        <begin position="48"/>
        <end position="68"/>
    </location>
</feature>
<name>A0A0E0L076_ORYPU</name>
<organism evidence="2">
    <name type="scientific">Oryza punctata</name>
    <name type="common">Red rice</name>
    <dbReference type="NCBI Taxonomy" id="4537"/>
    <lineage>
        <taxon>Eukaryota</taxon>
        <taxon>Viridiplantae</taxon>
        <taxon>Streptophyta</taxon>
        <taxon>Embryophyta</taxon>
        <taxon>Tracheophyta</taxon>
        <taxon>Spermatophyta</taxon>
        <taxon>Magnoliopsida</taxon>
        <taxon>Liliopsida</taxon>
        <taxon>Poales</taxon>
        <taxon>Poaceae</taxon>
        <taxon>BOP clade</taxon>
        <taxon>Oryzoideae</taxon>
        <taxon>Oryzeae</taxon>
        <taxon>Oryzinae</taxon>
        <taxon>Oryza</taxon>
    </lineage>
</organism>
<dbReference type="PANTHER" id="PTHR31645">
    <property type="entry name" value="OLIGOPEPTIDE TRANSPORTER YGL114W-RELATED"/>
    <property type="match status" value="1"/>
</dbReference>
<feature type="transmembrane region" description="Helical" evidence="1">
    <location>
        <begin position="80"/>
        <end position="98"/>
    </location>
</feature>
<keyword evidence="1" id="KW-0812">Transmembrane</keyword>
<dbReference type="Proteomes" id="UP000026962">
    <property type="component" value="Chromosome 5"/>
</dbReference>
<dbReference type="HOGENOM" id="CLU_1573190_0_0_1"/>
<sequence length="170" mass="19114">MEVDFRRRSQLRTSIDFYYKRQENDSGMTDYITKHPSLKTGYMTLTSSWAVVVEQIFGALIGSIIGLMGMGGVKKLPQHCILFCLIATFITVAINSLHKKGCTVQSYVPGMIAIAIQFFVGSFFTIDMCLGYVFIRLRPSPPPPTKMNRRSTCSRLDMWGRAIPNAVNNT</sequence>
<dbReference type="GO" id="GO:0016020">
    <property type="term" value="C:membrane"/>
    <property type="evidence" value="ECO:0007669"/>
    <property type="project" value="TreeGrafter"/>
</dbReference>
<dbReference type="STRING" id="4537.A0A0E0L076"/>
<dbReference type="AlphaFoldDB" id="A0A0E0L076"/>
<keyword evidence="3" id="KW-1185">Reference proteome</keyword>
<dbReference type="EnsemblPlants" id="OPUNC05G07950.1">
    <property type="protein sequence ID" value="OPUNC05G07950.1"/>
    <property type="gene ID" value="OPUNC05G07950"/>
</dbReference>
<dbReference type="InterPro" id="IPR045035">
    <property type="entry name" value="YSL-like"/>
</dbReference>
<accession>A0A0E0L076</accession>
<keyword evidence="1" id="KW-1133">Transmembrane helix</keyword>
<dbReference type="Gramene" id="OPUNC05G07950.1">
    <property type="protein sequence ID" value="OPUNC05G07950.1"/>
    <property type="gene ID" value="OPUNC05G07950"/>
</dbReference>